<accession>A0ABU8M9Z2</accession>
<keyword evidence="1" id="KW-0732">Signal</keyword>
<sequence length="71" mass="7109">MIRRRRAAAAAVLAIAVTWTVVTAGPAAAIADGEDAPPEFGFAASLSMRLQPVVGPGLPAAARARSSPRAG</sequence>
<reference evidence="2 3" key="1">
    <citation type="submission" date="2024-03" db="EMBL/GenBank/DDBJ databases">
        <title>Actinomycetospora sp. OC33-EN07, a novel actinomycete isolated from wild orchid (Aerides multiflora).</title>
        <authorList>
            <person name="Suriyachadkun C."/>
        </authorList>
    </citation>
    <scope>NUCLEOTIDE SEQUENCE [LARGE SCALE GENOMIC DNA]</scope>
    <source>
        <strain evidence="2 3">OC33-EN07</strain>
    </source>
</reference>
<evidence type="ECO:0000313" key="2">
    <source>
        <dbReference type="EMBL" id="MEJ2863951.1"/>
    </source>
</evidence>
<protein>
    <submittedName>
        <fullName evidence="2">Uncharacterized protein</fullName>
    </submittedName>
</protein>
<evidence type="ECO:0000313" key="3">
    <source>
        <dbReference type="Proteomes" id="UP001369736"/>
    </source>
</evidence>
<feature type="signal peptide" evidence="1">
    <location>
        <begin position="1"/>
        <end position="24"/>
    </location>
</feature>
<dbReference type="RefSeq" id="WP_337705321.1">
    <property type="nucleotide sequence ID" value="NZ_JBBEGM010000010.1"/>
</dbReference>
<comment type="caution">
    <text evidence="2">The sequence shown here is derived from an EMBL/GenBank/DDBJ whole genome shotgun (WGS) entry which is preliminary data.</text>
</comment>
<dbReference type="Proteomes" id="UP001369736">
    <property type="component" value="Unassembled WGS sequence"/>
</dbReference>
<dbReference type="EMBL" id="JBBEGM010000010">
    <property type="protein sequence ID" value="MEJ2863951.1"/>
    <property type="molecule type" value="Genomic_DNA"/>
</dbReference>
<organism evidence="2 3">
    <name type="scientific">Actinomycetospora flava</name>
    <dbReference type="NCBI Taxonomy" id="3129232"/>
    <lineage>
        <taxon>Bacteria</taxon>
        <taxon>Bacillati</taxon>
        <taxon>Actinomycetota</taxon>
        <taxon>Actinomycetes</taxon>
        <taxon>Pseudonocardiales</taxon>
        <taxon>Pseudonocardiaceae</taxon>
        <taxon>Actinomycetospora</taxon>
    </lineage>
</organism>
<keyword evidence="3" id="KW-1185">Reference proteome</keyword>
<gene>
    <name evidence="2" type="ORF">WCD58_22540</name>
</gene>
<proteinExistence type="predicted"/>
<feature type="chain" id="PRO_5047103044" evidence="1">
    <location>
        <begin position="25"/>
        <end position="71"/>
    </location>
</feature>
<name>A0ABU8M9Z2_9PSEU</name>
<evidence type="ECO:0000256" key="1">
    <source>
        <dbReference type="SAM" id="SignalP"/>
    </source>
</evidence>